<dbReference type="Proteomes" id="UP001062846">
    <property type="component" value="Chromosome 6"/>
</dbReference>
<comment type="caution">
    <text evidence="1">The sequence shown here is derived from an EMBL/GenBank/DDBJ whole genome shotgun (WGS) entry which is preliminary data.</text>
</comment>
<protein>
    <submittedName>
        <fullName evidence="1">Uncharacterized protein</fullName>
    </submittedName>
</protein>
<organism evidence="1 2">
    <name type="scientific">Rhododendron molle</name>
    <name type="common">Chinese azalea</name>
    <name type="synonym">Azalea mollis</name>
    <dbReference type="NCBI Taxonomy" id="49168"/>
    <lineage>
        <taxon>Eukaryota</taxon>
        <taxon>Viridiplantae</taxon>
        <taxon>Streptophyta</taxon>
        <taxon>Embryophyta</taxon>
        <taxon>Tracheophyta</taxon>
        <taxon>Spermatophyta</taxon>
        <taxon>Magnoliopsida</taxon>
        <taxon>eudicotyledons</taxon>
        <taxon>Gunneridae</taxon>
        <taxon>Pentapetalae</taxon>
        <taxon>asterids</taxon>
        <taxon>Ericales</taxon>
        <taxon>Ericaceae</taxon>
        <taxon>Ericoideae</taxon>
        <taxon>Rhodoreae</taxon>
        <taxon>Rhododendron</taxon>
    </lineage>
</organism>
<keyword evidence="2" id="KW-1185">Reference proteome</keyword>
<accession>A0ACC0NJE1</accession>
<name>A0ACC0NJE1_RHOML</name>
<sequence length="218" mass="23438">MRTAEQVLHRSADLWVFDLIQTVGMADGGGGGGGMVVVVVGAAAAGAAANSKASLVGAAANSKVSLVRYWKIQIYNDLPKPWFLLNKASPLTAMESLTFSELANDPSEIGNQLRSFCSSADLFCFPDLSPGHGKTYVRDGGDVNVDCCSFIHYNGGKPPSPTSMGMTTMGGKAVKTWVEPGIYFRERMLTTGTIMRMPNIKDKTPKRSYTRTSGTEWQ</sequence>
<dbReference type="EMBL" id="CM046393">
    <property type="protein sequence ID" value="KAI8552996.1"/>
    <property type="molecule type" value="Genomic_DNA"/>
</dbReference>
<reference evidence="1" key="1">
    <citation type="submission" date="2022-02" db="EMBL/GenBank/DDBJ databases">
        <title>Plant Genome Project.</title>
        <authorList>
            <person name="Zhang R.-G."/>
        </authorList>
    </citation>
    <scope>NUCLEOTIDE SEQUENCE</scope>
    <source>
        <strain evidence="1">AT1</strain>
    </source>
</reference>
<gene>
    <name evidence="1" type="ORF">RHMOL_Rhmol06G0311000</name>
</gene>
<evidence type="ECO:0000313" key="1">
    <source>
        <dbReference type="EMBL" id="KAI8552996.1"/>
    </source>
</evidence>
<evidence type="ECO:0000313" key="2">
    <source>
        <dbReference type="Proteomes" id="UP001062846"/>
    </source>
</evidence>
<proteinExistence type="predicted"/>